<protein>
    <submittedName>
        <fullName evidence="9">Outer membrane protein TolC</fullName>
    </submittedName>
</protein>
<keyword evidence="6" id="KW-0472">Membrane</keyword>
<gene>
    <name evidence="9" type="ORF">HNQ93_004246</name>
</gene>
<comment type="similarity">
    <text evidence="2">Belongs to the outer membrane factor (OMF) (TC 1.B.17) family.</text>
</comment>
<keyword evidence="3" id="KW-0813">Transport</keyword>
<evidence type="ECO:0000313" key="10">
    <source>
        <dbReference type="Proteomes" id="UP000532746"/>
    </source>
</evidence>
<evidence type="ECO:0000256" key="3">
    <source>
        <dbReference type="ARBA" id="ARBA00022448"/>
    </source>
</evidence>
<dbReference type="EMBL" id="JACHGG010000011">
    <property type="protein sequence ID" value="MBB6061367.1"/>
    <property type="molecule type" value="Genomic_DNA"/>
</dbReference>
<comment type="subcellular location">
    <subcellularLocation>
        <location evidence="1">Cell outer membrane</location>
    </subcellularLocation>
</comment>
<keyword evidence="4" id="KW-1134">Transmembrane beta strand</keyword>
<name>A0A7W9T4C0_9BACT</name>
<proteinExistence type="inferred from homology"/>
<evidence type="ECO:0000256" key="6">
    <source>
        <dbReference type="ARBA" id="ARBA00023136"/>
    </source>
</evidence>
<dbReference type="InterPro" id="IPR051906">
    <property type="entry name" value="TolC-like"/>
</dbReference>
<dbReference type="PANTHER" id="PTHR30026">
    <property type="entry name" value="OUTER MEMBRANE PROTEIN TOLC"/>
    <property type="match status" value="1"/>
</dbReference>
<sequence>MKKFFVFLGTLLSLGSGAAQAQSAYSLAQSKQLALQNNVRVRNSTLEIEAAQAQQRQARTKYYPNVSALGAGLYSPKDLVSLNTPALSLPVQGGTGAETVNLPSVKYSGINGVATASVTALQPLYAGGQIKTGNQLAALQTTVTQDQLVVAQQEVTLTTEQKYYQLVALDEKLRTLEANDKLLTGIYKQVNDSYKAGLVVRNDVLKVQQQRNQLALARVQLRNGRELALRDFCQYLGVAYDSTLTLTEVNLTVQNPQELYQDASEAVKSRPEYQLLQRSTEAEKLQSRQAQGQFLPQVSVGAGAYATKIGDQDVTSSGMFLGTVSVPISGRWEAKHVRAQREVREKIAQNNAQNNIELLTLQVQQRWLDLQEAYKRVQVTEAAMAQTQENLKVNQDTYRSGLSTLNDLLDAQAQLQTAADSHAEARTEYHVRRTAYRLVTDQTN</sequence>
<dbReference type="Gene3D" id="1.20.1600.10">
    <property type="entry name" value="Outer membrane efflux proteins (OEP)"/>
    <property type="match status" value="1"/>
</dbReference>
<accession>A0A7W9T4C0</accession>
<keyword evidence="7" id="KW-0998">Cell outer membrane</keyword>
<dbReference type="GO" id="GO:0009279">
    <property type="term" value="C:cell outer membrane"/>
    <property type="evidence" value="ECO:0007669"/>
    <property type="project" value="UniProtKB-SubCell"/>
</dbReference>
<dbReference type="Proteomes" id="UP000532746">
    <property type="component" value="Unassembled WGS sequence"/>
</dbReference>
<dbReference type="AlphaFoldDB" id="A0A7W9T4C0"/>
<evidence type="ECO:0000256" key="4">
    <source>
        <dbReference type="ARBA" id="ARBA00022452"/>
    </source>
</evidence>
<keyword evidence="10" id="KW-1185">Reference proteome</keyword>
<evidence type="ECO:0000256" key="5">
    <source>
        <dbReference type="ARBA" id="ARBA00022692"/>
    </source>
</evidence>
<keyword evidence="8" id="KW-0732">Signal</keyword>
<dbReference type="InterPro" id="IPR003423">
    <property type="entry name" value="OMP_efflux"/>
</dbReference>
<dbReference type="GO" id="GO:0015562">
    <property type="term" value="F:efflux transmembrane transporter activity"/>
    <property type="evidence" value="ECO:0007669"/>
    <property type="project" value="InterPro"/>
</dbReference>
<keyword evidence="5" id="KW-0812">Transmembrane</keyword>
<dbReference type="RefSeq" id="WP_183405499.1">
    <property type="nucleotide sequence ID" value="NZ_JACHGG010000011.1"/>
</dbReference>
<dbReference type="Pfam" id="PF02321">
    <property type="entry name" value="OEP"/>
    <property type="match status" value="2"/>
</dbReference>
<feature type="chain" id="PRO_5031110984" evidence="8">
    <location>
        <begin position="22"/>
        <end position="444"/>
    </location>
</feature>
<dbReference type="PANTHER" id="PTHR30026:SF20">
    <property type="entry name" value="OUTER MEMBRANE PROTEIN TOLC"/>
    <property type="match status" value="1"/>
</dbReference>
<dbReference type="GO" id="GO:0015288">
    <property type="term" value="F:porin activity"/>
    <property type="evidence" value="ECO:0007669"/>
    <property type="project" value="TreeGrafter"/>
</dbReference>
<reference evidence="9 10" key="1">
    <citation type="submission" date="2020-08" db="EMBL/GenBank/DDBJ databases">
        <title>Genomic Encyclopedia of Type Strains, Phase IV (KMG-IV): sequencing the most valuable type-strain genomes for metagenomic binning, comparative biology and taxonomic classification.</title>
        <authorList>
            <person name="Goeker M."/>
        </authorList>
    </citation>
    <scope>NUCLEOTIDE SEQUENCE [LARGE SCALE GENOMIC DNA]</scope>
    <source>
        <strain evidence="9 10">DSM 26718</strain>
    </source>
</reference>
<evidence type="ECO:0000256" key="1">
    <source>
        <dbReference type="ARBA" id="ARBA00004442"/>
    </source>
</evidence>
<evidence type="ECO:0000256" key="8">
    <source>
        <dbReference type="SAM" id="SignalP"/>
    </source>
</evidence>
<dbReference type="GO" id="GO:1990281">
    <property type="term" value="C:efflux pump complex"/>
    <property type="evidence" value="ECO:0007669"/>
    <property type="project" value="TreeGrafter"/>
</dbReference>
<dbReference type="SUPFAM" id="SSF56954">
    <property type="entry name" value="Outer membrane efflux proteins (OEP)"/>
    <property type="match status" value="1"/>
</dbReference>
<evidence type="ECO:0000256" key="7">
    <source>
        <dbReference type="ARBA" id="ARBA00023237"/>
    </source>
</evidence>
<comment type="caution">
    <text evidence="9">The sequence shown here is derived from an EMBL/GenBank/DDBJ whole genome shotgun (WGS) entry which is preliminary data.</text>
</comment>
<feature type="signal peptide" evidence="8">
    <location>
        <begin position="1"/>
        <end position="21"/>
    </location>
</feature>
<evidence type="ECO:0000256" key="2">
    <source>
        <dbReference type="ARBA" id="ARBA00007613"/>
    </source>
</evidence>
<organism evidence="9 10">
    <name type="scientific">Hymenobacter luteus</name>
    <dbReference type="NCBI Taxonomy" id="1411122"/>
    <lineage>
        <taxon>Bacteria</taxon>
        <taxon>Pseudomonadati</taxon>
        <taxon>Bacteroidota</taxon>
        <taxon>Cytophagia</taxon>
        <taxon>Cytophagales</taxon>
        <taxon>Hymenobacteraceae</taxon>
        <taxon>Hymenobacter</taxon>
    </lineage>
</organism>
<evidence type="ECO:0000313" key="9">
    <source>
        <dbReference type="EMBL" id="MBB6061367.1"/>
    </source>
</evidence>